<gene>
    <name evidence="1" type="ORF">EfsSVR2332_12700</name>
</gene>
<dbReference type="EMBL" id="AP026729">
    <property type="protein sequence ID" value="BDQ61192.1"/>
    <property type="molecule type" value="Genomic_DNA"/>
</dbReference>
<sequence length="451" mass="48404">MDVIMDGIQWFIGLGSTVFLPVIIFIIGLFFGLKPSKAFISGVTVGIGNIGLGLVLDLLSGGLGSAIQQMGEKFGTSLNVLDIGVGVGGPLAFSTSLGILMIPISLILNFILVMLGWTKTLNVDIWNFWFPIFLGMLVQTVTGNFWFGIIGAIVAVLLQWFLADAAQKEVSEFFGYPGIAITHMMALSGVLFAKPMNWIFDRIPGFNKIDADAESLTKKFGIFGDTVVIGLLIGIVVGFLAGYDAAGIGLLGMQTAAVMKIMPKMVAMFMEGLLPIAEAAKEFTDKKLNGRVVNIGMDAALTVGHPTVMSTSLLLVPISLLLAVILPGNQVLPFGDLAFFTFAICLMIPYFKGNIVRSLVGCSLYLVMTFYLSTWLAPIVTELFQMANFDVGTSGLVTMLLSGLWPAGLVVLLAQKLGIFGIILLGIVILAGMFYFNKIKGKKVENIQEVQ</sequence>
<accession>A0AC59HNG8</accession>
<name>A0AC59HNG8_ENTFL</name>
<protein>
    <submittedName>
        <fullName evidence="1">PTS galactitol transporter subunit IIC</fullName>
    </submittedName>
</protein>
<evidence type="ECO:0000313" key="2">
    <source>
        <dbReference type="Proteomes" id="UP001317613"/>
    </source>
</evidence>
<evidence type="ECO:0000313" key="1">
    <source>
        <dbReference type="EMBL" id="BDQ61192.1"/>
    </source>
</evidence>
<reference evidence="1" key="1">
    <citation type="submission" date="2022-08" db="EMBL/GenBank/DDBJ databases">
        <title>Molecular epidemiological analysis of five strains of VanD-type vancomycin-resistant Enterococcus faecalis.</title>
        <authorList>
            <person name="Mimura K."/>
            <person name="Hashimoto Y."/>
            <person name="Tomita H."/>
        </authorList>
    </citation>
    <scope>NUCLEOTIDE SEQUENCE</scope>
    <source>
        <strain evidence="1">SVR2332</strain>
    </source>
</reference>
<proteinExistence type="predicted"/>
<organism evidence="1 2">
    <name type="scientific">Enterococcus faecalis</name>
    <name type="common">Streptococcus faecalis</name>
    <dbReference type="NCBI Taxonomy" id="1351"/>
    <lineage>
        <taxon>Bacteria</taxon>
        <taxon>Bacillati</taxon>
        <taxon>Bacillota</taxon>
        <taxon>Bacilli</taxon>
        <taxon>Lactobacillales</taxon>
        <taxon>Enterococcaceae</taxon>
        <taxon>Enterococcus</taxon>
    </lineage>
</organism>
<dbReference type="Proteomes" id="UP001317613">
    <property type="component" value="Chromosome"/>
</dbReference>